<dbReference type="PANTHER" id="PTHR13683:SF750">
    <property type="entry name" value="ASPARTYL PROTEASE AED1"/>
    <property type="match status" value="1"/>
</dbReference>
<dbReference type="EMBL" id="KZ502028">
    <property type="protein sequence ID" value="PKU84814.1"/>
    <property type="molecule type" value="Genomic_DNA"/>
</dbReference>
<protein>
    <submittedName>
        <fullName evidence="4">Protein ASPARTIC PROTEASE IN GUARD CELL 2</fullName>
    </submittedName>
</protein>
<dbReference type="GO" id="GO:0006508">
    <property type="term" value="P:proteolysis"/>
    <property type="evidence" value="ECO:0007669"/>
    <property type="project" value="UniProtKB-KW"/>
</dbReference>
<keyword evidence="4" id="KW-0378">Hydrolase</keyword>
<evidence type="ECO:0000259" key="3">
    <source>
        <dbReference type="PROSITE" id="PS51767"/>
    </source>
</evidence>
<dbReference type="InterPro" id="IPR021109">
    <property type="entry name" value="Peptidase_aspartic_dom_sf"/>
</dbReference>
<feature type="active site" evidence="2">
    <location>
        <position position="3"/>
    </location>
</feature>
<evidence type="ECO:0000313" key="4">
    <source>
        <dbReference type="EMBL" id="PKU84814.1"/>
    </source>
</evidence>
<dbReference type="InterPro" id="IPR033121">
    <property type="entry name" value="PEPTIDASE_A1"/>
</dbReference>
<feature type="active site" evidence="2">
    <location>
        <position position="156"/>
    </location>
</feature>
<evidence type="ECO:0000313" key="5">
    <source>
        <dbReference type="Proteomes" id="UP000233837"/>
    </source>
</evidence>
<organism evidence="4 5">
    <name type="scientific">Dendrobium catenatum</name>
    <dbReference type="NCBI Taxonomy" id="906689"/>
    <lineage>
        <taxon>Eukaryota</taxon>
        <taxon>Viridiplantae</taxon>
        <taxon>Streptophyta</taxon>
        <taxon>Embryophyta</taxon>
        <taxon>Tracheophyta</taxon>
        <taxon>Spermatophyta</taxon>
        <taxon>Magnoliopsida</taxon>
        <taxon>Liliopsida</taxon>
        <taxon>Asparagales</taxon>
        <taxon>Orchidaceae</taxon>
        <taxon>Epidendroideae</taxon>
        <taxon>Malaxideae</taxon>
        <taxon>Dendrobiinae</taxon>
        <taxon>Dendrobium</taxon>
    </lineage>
</organism>
<dbReference type="AlphaFoldDB" id="A0A2I0XA94"/>
<gene>
    <name evidence="4" type="primary">ASPG2</name>
    <name evidence="4" type="ORF">MA16_Dca020525</name>
</gene>
<dbReference type="PANTHER" id="PTHR13683">
    <property type="entry name" value="ASPARTYL PROTEASES"/>
    <property type="match status" value="1"/>
</dbReference>
<proteinExistence type="inferred from homology"/>
<dbReference type="InterPro" id="IPR032861">
    <property type="entry name" value="TAXi_N"/>
</dbReference>
<comment type="similarity">
    <text evidence="1">Belongs to the peptidase A1 family.</text>
</comment>
<evidence type="ECO:0000256" key="1">
    <source>
        <dbReference type="ARBA" id="ARBA00007447"/>
    </source>
</evidence>
<dbReference type="PROSITE" id="PS51767">
    <property type="entry name" value="PEPTIDASE_A1"/>
    <property type="match status" value="1"/>
</dbReference>
<dbReference type="Pfam" id="PF00026">
    <property type="entry name" value="Asp"/>
    <property type="match status" value="1"/>
</dbReference>
<reference evidence="4 5" key="2">
    <citation type="journal article" date="2017" name="Nature">
        <title>The Apostasia genome and the evolution of orchids.</title>
        <authorList>
            <person name="Zhang G.Q."/>
            <person name="Liu K.W."/>
            <person name="Li Z."/>
            <person name="Lohaus R."/>
            <person name="Hsiao Y.Y."/>
            <person name="Niu S.C."/>
            <person name="Wang J.Y."/>
            <person name="Lin Y.C."/>
            <person name="Xu Q."/>
            <person name="Chen L.J."/>
            <person name="Yoshida K."/>
            <person name="Fujiwara S."/>
            <person name="Wang Z.W."/>
            <person name="Zhang Y.Q."/>
            <person name="Mitsuda N."/>
            <person name="Wang M."/>
            <person name="Liu G.H."/>
            <person name="Pecoraro L."/>
            <person name="Huang H.X."/>
            <person name="Xiao X.J."/>
            <person name="Lin M."/>
            <person name="Wu X.Y."/>
            <person name="Wu W.L."/>
            <person name="Chen Y.Y."/>
            <person name="Chang S.B."/>
            <person name="Sakamoto S."/>
            <person name="Ohme-Takagi M."/>
            <person name="Yagi M."/>
            <person name="Zeng S.J."/>
            <person name="Shen C.Y."/>
            <person name="Yeh C.M."/>
            <person name="Luo Y.B."/>
            <person name="Tsai W.C."/>
            <person name="Van de Peer Y."/>
            <person name="Liu Z.J."/>
        </authorList>
    </citation>
    <scope>NUCLEOTIDE SEQUENCE [LARGE SCALE GENOMIC DNA]</scope>
    <source>
        <tissue evidence="4">The whole plant</tissue>
    </source>
</reference>
<dbReference type="Pfam" id="PF14543">
    <property type="entry name" value="TAXi_N"/>
    <property type="match status" value="1"/>
</dbReference>
<keyword evidence="5" id="KW-1185">Reference proteome</keyword>
<dbReference type="Gene3D" id="2.40.70.10">
    <property type="entry name" value="Acid Proteases"/>
    <property type="match status" value="2"/>
</dbReference>
<keyword evidence="4" id="KW-0645">Protease</keyword>
<name>A0A2I0XA94_9ASPA</name>
<feature type="domain" description="Peptidase A1" evidence="3">
    <location>
        <begin position="1"/>
        <end position="278"/>
    </location>
</feature>
<reference evidence="4 5" key="1">
    <citation type="journal article" date="2016" name="Sci. Rep.">
        <title>The Dendrobium catenatum Lindl. genome sequence provides insights into polysaccharide synthase, floral development and adaptive evolution.</title>
        <authorList>
            <person name="Zhang G.Q."/>
            <person name="Xu Q."/>
            <person name="Bian C."/>
            <person name="Tsai W.C."/>
            <person name="Yeh C.M."/>
            <person name="Liu K.W."/>
            <person name="Yoshida K."/>
            <person name="Zhang L.S."/>
            <person name="Chang S.B."/>
            <person name="Chen F."/>
            <person name="Shi Y."/>
            <person name="Su Y.Y."/>
            <person name="Zhang Y.Q."/>
            <person name="Chen L.J."/>
            <person name="Yin Y."/>
            <person name="Lin M."/>
            <person name="Huang H."/>
            <person name="Deng H."/>
            <person name="Wang Z.W."/>
            <person name="Zhu S.L."/>
            <person name="Zhao X."/>
            <person name="Deng C."/>
            <person name="Niu S.C."/>
            <person name="Huang J."/>
            <person name="Wang M."/>
            <person name="Liu G.H."/>
            <person name="Yang H.J."/>
            <person name="Xiao X.J."/>
            <person name="Hsiao Y.Y."/>
            <person name="Wu W.L."/>
            <person name="Chen Y.Y."/>
            <person name="Mitsuda N."/>
            <person name="Ohme-Takagi M."/>
            <person name="Luo Y.B."/>
            <person name="Van de Peer Y."/>
            <person name="Liu Z.J."/>
        </authorList>
    </citation>
    <scope>NUCLEOTIDE SEQUENCE [LARGE SCALE GENOMIC DNA]</scope>
    <source>
        <tissue evidence="4">The whole plant</tissue>
    </source>
</reference>
<accession>A0A2I0XA94</accession>
<dbReference type="SUPFAM" id="SSF50630">
    <property type="entry name" value="Acid proteases"/>
    <property type="match status" value="1"/>
</dbReference>
<sequence length="278" mass="30914">MFDTGTDLTWTQCLPCINCYNQKDPFYDPTQSSTFTTIECFSNYCNQLPRFGCSPTFTCLYEQKYVSHAITKGSFIQDTLKFSDDNIQNIPFGCGHNNTGYFGRVDGLLGLGRGALSIISQTAQFYNNIFSYCLSVGGERLAISPTIFSGPGTLLDSGTPFTYLPPTAYSALRSIFREKMINYPMAPPLFKLDTCYDLSNFEQVVLPEILMIYDGEVTTNLDFSGILLVAKKSQACLSFVENKDDSNLVVIGNMQQRRFNVVYDVANLQIGFGPNGCS</sequence>
<dbReference type="InterPro" id="IPR001461">
    <property type="entry name" value="Aspartic_peptidase_A1"/>
</dbReference>
<dbReference type="GO" id="GO:0004190">
    <property type="term" value="F:aspartic-type endopeptidase activity"/>
    <property type="evidence" value="ECO:0007669"/>
    <property type="project" value="InterPro"/>
</dbReference>
<evidence type="ECO:0000256" key="2">
    <source>
        <dbReference type="PIRSR" id="PIRSR601461-1"/>
    </source>
</evidence>
<dbReference type="Proteomes" id="UP000233837">
    <property type="component" value="Unassembled WGS sequence"/>
</dbReference>